<dbReference type="Pfam" id="PF02355">
    <property type="entry name" value="SecD_SecF_C"/>
    <property type="match status" value="2"/>
</dbReference>
<feature type="domain" description="Protein translocase subunit SecDF P1" evidence="14">
    <location>
        <begin position="155"/>
        <end position="211"/>
    </location>
</feature>
<evidence type="ECO:0000256" key="7">
    <source>
        <dbReference type="ARBA" id="ARBA00022989"/>
    </source>
</evidence>
<evidence type="ECO:0000313" key="16">
    <source>
        <dbReference type="EMBL" id="ABC24465.1"/>
    </source>
</evidence>
<dbReference type="EMBL" id="CP000230">
    <property type="protein sequence ID" value="ABC24465.1"/>
    <property type="molecule type" value="Genomic_DNA"/>
</dbReference>
<feature type="transmembrane region" description="Helical" evidence="10">
    <location>
        <begin position="413"/>
        <end position="433"/>
    </location>
</feature>
<dbReference type="Pfam" id="PF21760">
    <property type="entry name" value="SecD_1st"/>
    <property type="match status" value="1"/>
</dbReference>
<comment type="subunit">
    <text evidence="11">Forms a complex with SecD. Part of the essential Sec protein translocation apparatus which comprises SecA, SecYEG and auxiliary proteins SecDF-YajC and YidC.</text>
</comment>
<dbReference type="STRING" id="269796.Rru_A3671"/>
<dbReference type="FunFam" id="1.20.1640.10:FF:000004">
    <property type="entry name" value="Protein translocase subunit SecD"/>
    <property type="match status" value="1"/>
</dbReference>
<dbReference type="InterPro" id="IPR054384">
    <property type="entry name" value="SecDF_P1_head"/>
</dbReference>
<dbReference type="InterPro" id="IPR055344">
    <property type="entry name" value="SecD_SecF_C_bact"/>
</dbReference>
<name>Q2RN30_RHORT</name>
<dbReference type="SUPFAM" id="SSF82866">
    <property type="entry name" value="Multidrug efflux transporter AcrB transmembrane domain"/>
    <property type="match status" value="2"/>
</dbReference>
<dbReference type="InterPro" id="IPR005665">
    <property type="entry name" value="SecF_bac"/>
</dbReference>
<keyword evidence="7 10" id="KW-1133">Transmembrane helix</keyword>
<comment type="caution">
    <text evidence="10">Lacks conserved residue(s) required for the propagation of feature annotation.</text>
</comment>
<evidence type="ECO:0000256" key="12">
    <source>
        <dbReference type="SAM" id="MobiDB-lite"/>
    </source>
</evidence>
<evidence type="ECO:0000259" key="13">
    <source>
        <dbReference type="Pfam" id="PF02355"/>
    </source>
</evidence>
<dbReference type="InterPro" id="IPR005791">
    <property type="entry name" value="SecD"/>
</dbReference>
<comment type="similarity">
    <text evidence="11">Belongs to the SecD/SecF family. SecF subfamily.</text>
</comment>
<proteinExistence type="inferred from homology"/>
<dbReference type="Proteomes" id="UP000001929">
    <property type="component" value="Chromosome"/>
</dbReference>
<dbReference type="PANTHER" id="PTHR30081:SF1">
    <property type="entry name" value="PROTEIN TRANSLOCASE SUBUNIT SECD"/>
    <property type="match status" value="1"/>
</dbReference>
<feature type="transmembrane region" description="Helical" evidence="10">
    <location>
        <begin position="487"/>
        <end position="514"/>
    </location>
</feature>
<dbReference type="HOGENOM" id="CLU_007894_0_0_5"/>
<evidence type="ECO:0000256" key="6">
    <source>
        <dbReference type="ARBA" id="ARBA00022927"/>
    </source>
</evidence>
<dbReference type="Pfam" id="PF22599">
    <property type="entry name" value="SecDF_P1_head"/>
    <property type="match status" value="1"/>
</dbReference>
<feature type="transmembrane region" description="Helical" evidence="10">
    <location>
        <begin position="387"/>
        <end position="407"/>
    </location>
</feature>
<dbReference type="InterPro" id="IPR022813">
    <property type="entry name" value="SecD/SecF_arch_bac"/>
</dbReference>
<protein>
    <recommendedName>
        <fullName evidence="10 11">Multifunctional fusion protein</fullName>
    </recommendedName>
    <domain>
        <recommendedName>
            <fullName evidence="10">Protein translocase subunit SecD</fullName>
        </recommendedName>
    </domain>
    <domain>
        <recommendedName>
            <fullName evidence="11">Protein-export membrane protein SecF</fullName>
        </recommendedName>
    </domain>
</protein>
<dbReference type="InterPro" id="IPR048631">
    <property type="entry name" value="SecD_1st"/>
</dbReference>
<feature type="domain" description="Protein export membrane protein SecD/SecF C-terminal" evidence="13">
    <location>
        <begin position="645"/>
        <end position="821"/>
    </location>
</feature>
<dbReference type="PANTHER" id="PTHR30081">
    <property type="entry name" value="PROTEIN-EXPORT MEMBRANE PROTEIN SEC"/>
    <property type="match status" value="1"/>
</dbReference>
<evidence type="ECO:0000256" key="11">
    <source>
        <dbReference type="HAMAP-Rule" id="MF_01464"/>
    </source>
</evidence>
<dbReference type="Gene3D" id="1.20.1640.10">
    <property type="entry name" value="Multidrug efflux transporter AcrB transmembrane domain"/>
    <property type="match status" value="2"/>
</dbReference>
<comment type="subcellular location">
    <subcellularLocation>
        <location evidence="10">Cell inner membrane</location>
        <topology evidence="10">Multi-pass membrane protein</topology>
    </subcellularLocation>
    <subcellularLocation>
        <location evidence="1">Cell membrane</location>
        <topology evidence="1">Multi-pass membrane protein</topology>
    </subcellularLocation>
</comment>
<dbReference type="AlphaFoldDB" id="Q2RN30"/>
<keyword evidence="8 10" id="KW-0811">Translocation</keyword>
<dbReference type="EnsemblBacteria" id="ABC24465">
    <property type="protein sequence ID" value="ABC24465"/>
    <property type="gene ID" value="Rru_A3671"/>
</dbReference>
<comment type="subunit">
    <text evidence="10">Forms a complex with SecF. Part of the essential Sec protein translocation apparatus which comprises SecA, SecYEG and auxiliary proteins SecDF-YajC and YidC.</text>
</comment>
<dbReference type="InterPro" id="IPR022646">
    <property type="entry name" value="SecD/SecF_CS"/>
</dbReference>
<dbReference type="NCBIfam" id="NF009583">
    <property type="entry name" value="PRK13024.1-3"/>
    <property type="match status" value="1"/>
</dbReference>
<dbReference type="GO" id="GO:0015450">
    <property type="term" value="F:protein-transporting ATPase activity"/>
    <property type="evidence" value="ECO:0007669"/>
    <property type="project" value="InterPro"/>
</dbReference>
<evidence type="ECO:0000256" key="9">
    <source>
        <dbReference type="ARBA" id="ARBA00023136"/>
    </source>
</evidence>
<feature type="domain" description="Protein export membrane protein SecD/SecF C-terminal" evidence="13">
    <location>
        <begin position="345"/>
        <end position="512"/>
    </location>
</feature>
<comment type="similarity">
    <text evidence="10">Belongs to the SecD/SecF family. SecD subfamily.</text>
</comment>
<reference evidence="16 17" key="1">
    <citation type="journal article" date="2011" name="Stand. Genomic Sci.">
        <title>Complete genome sequence of Rhodospirillum rubrum type strain (S1).</title>
        <authorList>
            <person name="Munk A.C."/>
            <person name="Copeland A."/>
            <person name="Lucas S."/>
            <person name="Lapidus A."/>
            <person name="Del Rio T.G."/>
            <person name="Barry K."/>
            <person name="Detter J.C."/>
            <person name="Hammon N."/>
            <person name="Israni S."/>
            <person name="Pitluck S."/>
            <person name="Brettin T."/>
            <person name="Bruce D."/>
            <person name="Han C."/>
            <person name="Tapia R."/>
            <person name="Gilna P."/>
            <person name="Schmutz J."/>
            <person name="Larimer F."/>
            <person name="Land M."/>
            <person name="Kyrpides N.C."/>
            <person name="Mavromatis K."/>
            <person name="Richardson P."/>
            <person name="Rohde M."/>
            <person name="Goker M."/>
            <person name="Klenk H.P."/>
            <person name="Zhang Y."/>
            <person name="Roberts G.P."/>
            <person name="Reslewic S."/>
            <person name="Schwartz D.C."/>
        </authorList>
    </citation>
    <scope>NUCLEOTIDE SEQUENCE [LARGE SCALE GENOMIC DNA]</scope>
    <source>
        <strain evidence="17">ATCC 11170 / ATH 1.1.1 / DSM 467 / LMG 4362 / NCIMB 8255 / S1</strain>
    </source>
</reference>
<dbReference type="GO" id="GO:0043952">
    <property type="term" value="P:protein transport by the Sec complex"/>
    <property type="evidence" value="ECO:0007669"/>
    <property type="project" value="UniProtKB-UniRule"/>
</dbReference>
<keyword evidence="2 10" id="KW-0813">Transport</keyword>
<feature type="transmembrane region" description="Helical" evidence="10">
    <location>
        <begin position="458"/>
        <end position="481"/>
    </location>
</feature>
<feature type="transmembrane region" description="Helical" evidence="10">
    <location>
        <begin position="544"/>
        <end position="562"/>
    </location>
</feature>
<dbReference type="FunFam" id="3.30.1360.200:FF:000002">
    <property type="entry name" value="Preprotein translocase subunit SecD"/>
    <property type="match status" value="1"/>
</dbReference>
<evidence type="ECO:0000256" key="2">
    <source>
        <dbReference type="ARBA" id="ARBA00022448"/>
    </source>
</evidence>
<dbReference type="Gene3D" id="3.30.70.3400">
    <property type="match status" value="2"/>
</dbReference>
<dbReference type="InterPro" id="IPR022645">
    <property type="entry name" value="SecD/SecF_bac"/>
</dbReference>
<feature type="transmembrane region" description="Helical" evidence="10">
    <location>
        <begin position="666"/>
        <end position="683"/>
    </location>
</feature>
<gene>
    <name evidence="11" type="primary">secF</name>
    <name evidence="10" type="synonym">secD</name>
    <name evidence="16" type="ordered locus">Rru_A3671</name>
</gene>
<comment type="function">
    <text evidence="10">Part of the Sec protein translocase complex. Interacts with the SecYEG preprotein conducting channel. SecDF uses the proton motive force (PMF) to complete protein translocation after the ATP-dependent function of SecA.</text>
</comment>
<feature type="transmembrane region" description="Helical" evidence="10">
    <location>
        <begin position="764"/>
        <end position="787"/>
    </location>
</feature>
<dbReference type="GO" id="GO:0065002">
    <property type="term" value="P:intracellular protein transmembrane transport"/>
    <property type="evidence" value="ECO:0007669"/>
    <property type="project" value="UniProtKB-UniRule"/>
</dbReference>
<dbReference type="Gene3D" id="3.30.1360.200">
    <property type="match status" value="1"/>
</dbReference>
<dbReference type="eggNOG" id="COG0341">
    <property type="taxonomic scope" value="Bacteria"/>
</dbReference>
<dbReference type="InterPro" id="IPR048634">
    <property type="entry name" value="SecD_SecF_C"/>
</dbReference>
<evidence type="ECO:0000256" key="8">
    <source>
        <dbReference type="ARBA" id="ARBA00023010"/>
    </source>
</evidence>
<evidence type="ECO:0000256" key="5">
    <source>
        <dbReference type="ARBA" id="ARBA00022692"/>
    </source>
</evidence>
<evidence type="ECO:0000313" key="17">
    <source>
        <dbReference type="Proteomes" id="UP000001929"/>
    </source>
</evidence>
<feature type="transmembrane region" description="Helical" evidence="10">
    <location>
        <begin position="715"/>
        <end position="732"/>
    </location>
</feature>
<dbReference type="NCBIfam" id="TIGR00916">
    <property type="entry name" value="2A0604s01"/>
    <property type="match status" value="2"/>
</dbReference>
<evidence type="ECO:0000259" key="14">
    <source>
        <dbReference type="Pfam" id="PF21760"/>
    </source>
</evidence>
<feature type="region of interest" description="Disordered" evidence="12">
    <location>
        <begin position="832"/>
        <end position="853"/>
    </location>
</feature>
<dbReference type="GO" id="GO:0005886">
    <property type="term" value="C:plasma membrane"/>
    <property type="evidence" value="ECO:0007669"/>
    <property type="project" value="UniProtKB-SubCell"/>
</dbReference>
<evidence type="ECO:0000256" key="4">
    <source>
        <dbReference type="ARBA" id="ARBA00022519"/>
    </source>
</evidence>
<feature type="transmembrane region" description="Helical" evidence="10">
    <location>
        <begin position="793"/>
        <end position="819"/>
    </location>
</feature>
<accession>Q2RN30</accession>
<dbReference type="PATRIC" id="fig|269796.9.peg.3793"/>
<dbReference type="RefSeq" id="WP_011391418.1">
    <property type="nucleotide sequence ID" value="NC_007643.1"/>
</dbReference>
<keyword evidence="6 10" id="KW-0653">Protein transport</keyword>
<dbReference type="NCBIfam" id="TIGR01129">
    <property type="entry name" value="secD"/>
    <property type="match status" value="1"/>
</dbReference>
<dbReference type="KEGG" id="rru:Rru_A3671"/>
<keyword evidence="17" id="KW-1185">Reference proteome</keyword>
<evidence type="ECO:0000259" key="15">
    <source>
        <dbReference type="Pfam" id="PF22599"/>
    </source>
</evidence>
<evidence type="ECO:0000256" key="10">
    <source>
        <dbReference type="HAMAP-Rule" id="MF_01463"/>
    </source>
</evidence>
<dbReference type="HAMAP" id="MF_01464_B">
    <property type="entry name" value="SecF_B"/>
    <property type="match status" value="1"/>
</dbReference>
<keyword evidence="3 10" id="KW-1003">Cell membrane</keyword>
<evidence type="ECO:0000256" key="1">
    <source>
        <dbReference type="ARBA" id="ARBA00004651"/>
    </source>
</evidence>
<dbReference type="NCBIfam" id="TIGR00966">
    <property type="entry name" value="transloc_SecF"/>
    <property type="match status" value="1"/>
</dbReference>
<dbReference type="GO" id="GO:0006605">
    <property type="term" value="P:protein targeting"/>
    <property type="evidence" value="ECO:0007669"/>
    <property type="project" value="UniProtKB-UniRule"/>
</dbReference>
<keyword evidence="4 10" id="KW-0997">Cell inner membrane</keyword>
<keyword evidence="5 10" id="KW-0812">Transmembrane</keyword>
<keyword evidence="9 10" id="KW-0472">Membrane</keyword>
<dbReference type="PhylomeDB" id="Q2RN30"/>
<evidence type="ECO:0000256" key="3">
    <source>
        <dbReference type="ARBA" id="ARBA00022475"/>
    </source>
</evidence>
<sequence>MLYFSKAKTIAIIAVCLIGLLLALPNAFKHGSLPDWLPQNRITLGLDLQGGSHLLLAVDMPAVIHDRLETMLESVRTNLRKDSLRYTGLAVRDRSVVFTLASADDIETARGALAPLVQPDEPGKPADYGLTFDGLTGRIALADSGVQAWADKAAQQSIEIVRRRIDETGVNEPMIARQGADRILVQLPGVSDPGRIKRLLGQTAKMTFHMVGDRALGDGSVPAGYRLLPSADPARPGEKILVSRKVEVDGSHLTDAKPSFDQQNGQWVVSFSFDGQGARRFADVTKMAVGKPFAIVLDDKVVSAPVIREPITGGRGQISGSFTAASANDLAVLLRAGALPAPLTVVEERTVGPDLGADSIRAGMIAISVGFVLVVAYMGIFYGLFGWFANVALVFNLAITLGALSLMQATLTLPGIAGLLLSLGMAVDANILINERIREEAKKGRGVAASMETGFKRAFATIFDSNITTLIKMAILFSIGVGTIRGFAVTISLGIIVSMFTAITVTRLLMVIWFRRTKPKSLPMANHFRLVPDHTKIAFMRGRLLGLGGSVVLSVASVVLFFHPGLNYGVDFAGGTVMEVRSQNAVDFPALRTDLQSLPIGPVQLQAFGSPNDVLIRLERQEGGDAAQAEVVKQVQGMLERDYAGSEIRRVDSVGASVSAELFQDGMMALGLAAIAMLIYIWFRFEWQFGVGAVVTMLLDVTKTVGFFAITGMQFNLTAIAAILTIMGYSINDKVVVYDRVRENLRLYRTMPLRQLIDKSINETLGRTVGTSLATFLAIIPLAVFGGEALREFALVLLFGVVLATSSSVFIAAPLLLLLGEHRLRPGLSAKALAKTEGETETDDTGEAPTPAR</sequence>
<dbReference type="Pfam" id="PF07549">
    <property type="entry name" value="Sec_GG"/>
    <property type="match status" value="2"/>
</dbReference>
<feature type="transmembrane region" description="Helical" evidence="10">
    <location>
        <begin position="360"/>
        <end position="380"/>
    </location>
</feature>
<organism evidence="16 17">
    <name type="scientific">Rhodospirillum rubrum (strain ATCC 11170 / ATH 1.1.1 / DSM 467 / LMG 4362 / NCIMB 8255 / S1)</name>
    <dbReference type="NCBI Taxonomy" id="269796"/>
    <lineage>
        <taxon>Bacteria</taxon>
        <taxon>Pseudomonadati</taxon>
        <taxon>Pseudomonadota</taxon>
        <taxon>Alphaproteobacteria</taxon>
        <taxon>Rhodospirillales</taxon>
        <taxon>Rhodospirillaceae</taxon>
        <taxon>Rhodospirillum</taxon>
    </lineage>
</organism>
<dbReference type="eggNOG" id="COG0342">
    <property type="taxonomic scope" value="Bacteria"/>
</dbReference>
<dbReference type="PRINTS" id="PR01755">
    <property type="entry name" value="SECFTRNLCASE"/>
</dbReference>
<dbReference type="HAMAP" id="MF_01463_B">
    <property type="entry name" value="SecD_B"/>
    <property type="match status" value="1"/>
</dbReference>
<feature type="domain" description="SecDF P1 head subdomain" evidence="15">
    <location>
        <begin position="235"/>
        <end position="341"/>
    </location>
</feature>